<evidence type="ECO:0000256" key="2">
    <source>
        <dbReference type="ARBA" id="ARBA00007495"/>
    </source>
</evidence>
<feature type="domain" description="GH10" evidence="12">
    <location>
        <begin position="328"/>
        <end position="636"/>
    </location>
</feature>
<keyword evidence="3 13" id="KW-0858">Xylan degradation</keyword>
<dbReference type="PROSITE" id="PS51760">
    <property type="entry name" value="GH10_2"/>
    <property type="match status" value="1"/>
</dbReference>
<dbReference type="PANTHER" id="PTHR31490:SF88">
    <property type="entry name" value="BETA-XYLANASE"/>
    <property type="match status" value="1"/>
</dbReference>
<evidence type="ECO:0000256" key="7">
    <source>
        <dbReference type="ARBA" id="ARBA00023295"/>
    </source>
</evidence>
<dbReference type="InterPro" id="IPR017853">
    <property type="entry name" value="GH"/>
</dbReference>
<protein>
    <recommendedName>
        <fullName evidence="10">Beta-xylanase</fullName>
        <ecNumber evidence="10">3.2.1.8</ecNumber>
    </recommendedName>
</protein>
<gene>
    <name evidence="13" type="primary">xynZ_1</name>
    <name evidence="13" type="ORF">IMCC3135_02630</name>
</gene>
<dbReference type="Pfam" id="PF00331">
    <property type="entry name" value="Glyco_hydro_10"/>
    <property type="match status" value="1"/>
</dbReference>
<keyword evidence="5 10" id="KW-0378">Hydrolase</keyword>
<dbReference type="InterPro" id="IPR031158">
    <property type="entry name" value="GH10_AS"/>
</dbReference>
<comment type="similarity">
    <text evidence="2 10">Belongs to the glycosyl hydrolase 10 (cellulase F) family.</text>
</comment>
<dbReference type="EMBL" id="CP018632">
    <property type="protein sequence ID" value="ASJ70639.1"/>
    <property type="molecule type" value="Genomic_DNA"/>
</dbReference>
<dbReference type="Proteomes" id="UP000250079">
    <property type="component" value="Chromosome"/>
</dbReference>
<keyword evidence="7 10" id="KW-0326">Glycosidase</keyword>
<dbReference type="GO" id="GO:0031176">
    <property type="term" value="F:endo-1,4-beta-xylanase activity"/>
    <property type="evidence" value="ECO:0007669"/>
    <property type="project" value="UniProtKB-EC"/>
</dbReference>
<accession>A0A2Z2NHM0</accession>
<dbReference type="InterPro" id="IPR044846">
    <property type="entry name" value="GH10"/>
</dbReference>
<dbReference type="GO" id="GO:0045493">
    <property type="term" value="P:xylan catabolic process"/>
    <property type="evidence" value="ECO:0007669"/>
    <property type="project" value="UniProtKB-KW"/>
</dbReference>
<evidence type="ECO:0000256" key="9">
    <source>
        <dbReference type="PROSITE-ProRule" id="PRU10061"/>
    </source>
</evidence>
<dbReference type="AlphaFoldDB" id="A0A2Z2NHM0"/>
<evidence type="ECO:0000256" key="4">
    <source>
        <dbReference type="ARBA" id="ARBA00022729"/>
    </source>
</evidence>
<sequence>MSSNHLAAGRQFRLSALLISILLGVLSGCSDSSDSDEPTTQVPDASLTPLVLEPLPNPPLTEAPSADDEPVPFDSVFHTVTDYALVRDTGPRIDDEIIADLTEADFSAGLPEAEITVPAEVDTASNGAPFFEGLSNVRVEAGQRLEIRYVPRDPEGELPGMFPLALPEGATFDDNFDGTKTLNWQTYQADIGITGFTVVAIDPDNGEYRSSQTVLIAIDPPSDPASVPNIAPSIVPIATYTVRAGDPVSIFIIGTDRNGTTPSIELVDPPANAILTPDARTPEWQILHAVPETAGTLIIDVLTRDADDPSLTGLDQITLNVVEPADFERSGERLKAAAAGSNVQFGSAISPVFYMQADGALYESIAASEFGVMSPESSMKWIAINPVPGQFEFADMDNLISFAKANDMQVRGHPLVWHRSLPDWVEQSEVEDREVHMREFITRVMNRYSDDVTYWDVINEPVADDGGMRDSLWFEAMGEQYIDIAFAQARELDPTAVLVLNEYDIGFAGPKFDGLLSLLDRLEAREVPVDAVGFQLHVFSSFDQFDELAANMAAIAERGLDIHITELDVAIVNDDSEQTQADVYSSIVDTCLAQVRCTVIQSWGFTDRYSFRTTQSPLYLNTDYVTKPAYQALQEALGGN</sequence>
<evidence type="ECO:0000259" key="12">
    <source>
        <dbReference type="PROSITE" id="PS51760"/>
    </source>
</evidence>
<organism evidence="13 14">
    <name type="scientific">Granulosicoccus antarcticus IMCC3135</name>
    <dbReference type="NCBI Taxonomy" id="1192854"/>
    <lineage>
        <taxon>Bacteria</taxon>
        <taxon>Pseudomonadati</taxon>
        <taxon>Pseudomonadota</taxon>
        <taxon>Gammaproteobacteria</taxon>
        <taxon>Chromatiales</taxon>
        <taxon>Granulosicoccaceae</taxon>
        <taxon>Granulosicoccus</taxon>
    </lineage>
</organism>
<dbReference type="Gene3D" id="3.20.20.80">
    <property type="entry name" value="Glycosidases"/>
    <property type="match status" value="1"/>
</dbReference>
<dbReference type="EC" id="3.2.1.8" evidence="10"/>
<dbReference type="OrthoDB" id="9815836at2"/>
<keyword evidence="8 10" id="KW-0624">Polysaccharide degradation</keyword>
<feature type="region of interest" description="Disordered" evidence="11">
    <location>
        <begin position="30"/>
        <end position="68"/>
    </location>
</feature>
<evidence type="ECO:0000256" key="8">
    <source>
        <dbReference type="ARBA" id="ARBA00023326"/>
    </source>
</evidence>
<dbReference type="InterPro" id="IPR001000">
    <property type="entry name" value="GH10_dom"/>
</dbReference>
<keyword evidence="6 10" id="KW-0119">Carbohydrate metabolism</keyword>
<dbReference type="SUPFAM" id="SSF51445">
    <property type="entry name" value="(Trans)glycosidases"/>
    <property type="match status" value="1"/>
</dbReference>
<evidence type="ECO:0000313" key="13">
    <source>
        <dbReference type="EMBL" id="ASJ70639.1"/>
    </source>
</evidence>
<keyword evidence="14" id="KW-1185">Reference proteome</keyword>
<dbReference type="KEGG" id="gai:IMCC3135_02630"/>
<evidence type="ECO:0000256" key="3">
    <source>
        <dbReference type="ARBA" id="ARBA00022651"/>
    </source>
</evidence>
<keyword evidence="4" id="KW-0732">Signal</keyword>
<dbReference type="RefSeq" id="WP_088916161.1">
    <property type="nucleotide sequence ID" value="NZ_CP018632.1"/>
</dbReference>
<dbReference type="SMART" id="SM00633">
    <property type="entry name" value="Glyco_10"/>
    <property type="match status" value="1"/>
</dbReference>
<dbReference type="PROSITE" id="PS00591">
    <property type="entry name" value="GH10_1"/>
    <property type="match status" value="1"/>
</dbReference>
<feature type="active site" description="Nucleophile" evidence="9">
    <location>
        <position position="566"/>
    </location>
</feature>
<dbReference type="PANTHER" id="PTHR31490">
    <property type="entry name" value="GLYCOSYL HYDROLASE"/>
    <property type="match status" value="1"/>
</dbReference>
<evidence type="ECO:0000256" key="10">
    <source>
        <dbReference type="RuleBase" id="RU361174"/>
    </source>
</evidence>
<evidence type="ECO:0000256" key="1">
    <source>
        <dbReference type="ARBA" id="ARBA00000681"/>
    </source>
</evidence>
<dbReference type="PRINTS" id="PR00134">
    <property type="entry name" value="GLHYDRLASE10"/>
</dbReference>
<proteinExistence type="inferred from homology"/>
<comment type="catalytic activity">
    <reaction evidence="1 10">
        <text>Endohydrolysis of (1-&gt;4)-beta-D-xylosidic linkages in xylans.</text>
        <dbReference type="EC" id="3.2.1.8"/>
    </reaction>
</comment>
<reference evidence="13 14" key="1">
    <citation type="submission" date="2016-12" db="EMBL/GenBank/DDBJ databases">
        <authorList>
            <person name="Song W.-J."/>
            <person name="Kurnit D.M."/>
        </authorList>
    </citation>
    <scope>NUCLEOTIDE SEQUENCE [LARGE SCALE GENOMIC DNA]</scope>
    <source>
        <strain evidence="13 14">IMCC3135</strain>
    </source>
</reference>
<evidence type="ECO:0000256" key="6">
    <source>
        <dbReference type="ARBA" id="ARBA00023277"/>
    </source>
</evidence>
<name>A0A2Z2NHM0_9GAMM</name>
<evidence type="ECO:0000256" key="5">
    <source>
        <dbReference type="ARBA" id="ARBA00022801"/>
    </source>
</evidence>
<evidence type="ECO:0000313" key="14">
    <source>
        <dbReference type="Proteomes" id="UP000250079"/>
    </source>
</evidence>
<evidence type="ECO:0000256" key="11">
    <source>
        <dbReference type="SAM" id="MobiDB-lite"/>
    </source>
</evidence>